<reference evidence="1" key="1">
    <citation type="submission" date="2019-08" db="EMBL/GenBank/DDBJ databases">
        <authorList>
            <person name="Kucharzyk K."/>
            <person name="Murdoch R.W."/>
            <person name="Higgins S."/>
            <person name="Loffler F."/>
        </authorList>
    </citation>
    <scope>NUCLEOTIDE SEQUENCE</scope>
</reference>
<name>A0A645DU56_9ZZZZ</name>
<comment type="caution">
    <text evidence="1">The sequence shown here is derived from an EMBL/GenBank/DDBJ whole genome shotgun (WGS) entry which is preliminary data.</text>
</comment>
<evidence type="ECO:0000313" key="1">
    <source>
        <dbReference type="EMBL" id="MPM92907.1"/>
    </source>
</evidence>
<dbReference type="AlphaFoldDB" id="A0A645DU56"/>
<proteinExistence type="predicted"/>
<dbReference type="EMBL" id="VSSQ01039786">
    <property type="protein sequence ID" value="MPM92907.1"/>
    <property type="molecule type" value="Genomic_DNA"/>
</dbReference>
<protein>
    <submittedName>
        <fullName evidence="1">Uncharacterized protein</fullName>
    </submittedName>
</protein>
<accession>A0A645DU56</accession>
<organism evidence="1">
    <name type="scientific">bioreactor metagenome</name>
    <dbReference type="NCBI Taxonomy" id="1076179"/>
    <lineage>
        <taxon>unclassified sequences</taxon>
        <taxon>metagenomes</taxon>
        <taxon>ecological metagenomes</taxon>
    </lineage>
</organism>
<sequence length="49" mass="5608">MRNYGIRKLEELGFLDIEVIVEVVNFLFSLPLALRPTVEETGEVTDDLL</sequence>
<gene>
    <name evidence="1" type="ORF">SDC9_140043</name>
</gene>